<name>A0A194UU01_CYTMA</name>
<dbReference type="PANTHER" id="PTHR12896">
    <property type="entry name" value="PAX6 NEIGHBOR PROTEIN PAXNEB"/>
    <property type="match status" value="1"/>
</dbReference>
<evidence type="ECO:0000256" key="6">
    <source>
        <dbReference type="ARBA" id="ARBA00022490"/>
    </source>
</evidence>
<evidence type="ECO:0000256" key="9">
    <source>
        <dbReference type="SAM" id="MobiDB-lite"/>
    </source>
</evidence>
<dbReference type="GO" id="GO:0005737">
    <property type="term" value="C:cytoplasm"/>
    <property type="evidence" value="ECO:0007669"/>
    <property type="project" value="UniProtKB-SubCell"/>
</dbReference>
<gene>
    <name evidence="10" type="ORF">VP1G_02544</name>
</gene>
<sequence>MSFRKRNAIISASPSAQAAVQSRPEPQLAPGLRPSPLDGRVTTSTGTSSLDGILAGHAGLPLGSSLLIEEHGTTDFSGNLLRYYAAEGLVQGHQVHVLGYPEAWKHELPAVSTKKDSSSSKAPSQNDEKMKIAWRYENLASRNSPSSSEKDVDGSKAVFCHAFDLTKRLASASIKGTIAAAPASNPPSLSFEAKEPPSPFKIFIRNLQSKLQSAPPSSIHRVVVPSLLSPTLYTPGACRPTEVLQFMHVLRALLRQYCGQLTALITFPVTLFPRGNGVTRWMELLSDGVLEMVPLPPKLGAAPPSSGSASKVQEQSQGILRVHSLPVFHEKGGGGAENNHFREDLSFHLSSTKGLVIQPYVLPPMEDEDHQEKSPASTVKDGIEF</sequence>
<dbReference type="UniPathway" id="UPA00988"/>
<keyword evidence="7" id="KW-0819">tRNA processing</keyword>
<evidence type="ECO:0000256" key="7">
    <source>
        <dbReference type="ARBA" id="ARBA00022694"/>
    </source>
</evidence>
<evidence type="ECO:0000256" key="4">
    <source>
        <dbReference type="ARBA" id="ARBA00007573"/>
    </source>
</evidence>
<dbReference type="GO" id="GO:0002926">
    <property type="term" value="P:tRNA wobble base 5-methoxycarbonylmethyl-2-thiouridinylation"/>
    <property type="evidence" value="ECO:0007669"/>
    <property type="project" value="EnsemblFungi"/>
</dbReference>
<dbReference type="GO" id="GO:0033588">
    <property type="term" value="C:elongator holoenzyme complex"/>
    <property type="evidence" value="ECO:0007669"/>
    <property type="project" value="InterPro"/>
</dbReference>
<comment type="pathway">
    <text evidence="3">tRNA modification; 5-methoxycarbonylmethyl-2-thiouridine-tRNA biosynthesis.</text>
</comment>
<protein>
    <recommendedName>
        <fullName evidence="5">Elongator complex protein 4</fullName>
    </recommendedName>
</protein>
<accession>A0A194UU01</accession>
<reference evidence="11" key="1">
    <citation type="submission" date="2014-12" db="EMBL/GenBank/DDBJ databases">
        <title>Genome Sequence of Valsa Canker Pathogens Uncovers a Specific Adaption of Colonization on Woody Bark.</title>
        <authorList>
            <person name="Yin Z."/>
            <person name="Liu H."/>
            <person name="Gao X."/>
            <person name="Li Z."/>
            <person name="Song N."/>
            <person name="Ke X."/>
            <person name="Dai Q."/>
            <person name="Wu Y."/>
            <person name="Sun Y."/>
            <person name="Xu J.-R."/>
            <person name="Kang Z.K."/>
            <person name="Wang L."/>
            <person name="Huang L."/>
        </authorList>
    </citation>
    <scope>NUCLEOTIDE SEQUENCE [LARGE SCALE GENOMIC DNA]</scope>
    <source>
        <strain evidence="11">SXYL134</strain>
    </source>
</reference>
<dbReference type="InterPro" id="IPR027417">
    <property type="entry name" value="P-loop_NTPase"/>
</dbReference>
<dbReference type="GO" id="GO:0008023">
    <property type="term" value="C:transcription elongation factor complex"/>
    <property type="evidence" value="ECO:0007669"/>
    <property type="project" value="TreeGrafter"/>
</dbReference>
<feature type="region of interest" description="Disordered" evidence="9">
    <location>
        <begin position="366"/>
        <end position="385"/>
    </location>
</feature>
<dbReference type="CDD" id="cd19494">
    <property type="entry name" value="Elp4"/>
    <property type="match status" value="1"/>
</dbReference>
<proteinExistence type="inferred from homology"/>
<feature type="region of interest" description="Disordered" evidence="9">
    <location>
        <begin position="14"/>
        <end position="48"/>
    </location>
</feature>
<dbReference type="PANTHER" id="PTHR12896:SF1">
    <property type="entry name" value="ELONGATOR COMPLEX PROTEIN 4"/>
    <property type="match status" value="1"/>
</dbReference>
<evidence type="ECO:0000256" key="3">
    <source>
        <dbReference type="ARBA" id="ARBA00005043"/>
    </source>
</evidence>
<dbReference type="Gene3D" id="3.40.50.300">
    <property type="entry name" value="P-loop containing nucleotide triphosphate hydrolases"/>
    <property type="match status" value="1"/>
</dbReference>
<dbReference type="Pfam" id="PF05625">
    <property type="entry name" value="PAXNEB"/>
    <property type="match status" value="1"/>
</dbReference>
<comment type="subcellular location">
    <subcellularLocation>
        <location evidence="2">Cytoplasm</location>
    </subcellularLocation>
    <subcellularLocation>
        <location evidence="1">Nucleus</location>
    </subcellularLocation>
</comment>
<evidence type="ECO:0000313" key="11">
    <source>
        <dbReference type="Proteomes" id="UP000078576"/>
    </source>
</evidence>
<dbReference type="OrthoDB" id="289162at2759"/>
<organism evidence="10 11">
    <name type="scientific">Cytospora mali</name>
    <name type="common">Apple Valsa canker fungus</name>
    <name type="synonym">Valsa mali</name>
    <dbReference type="NCBI Taxonomy" id="578113"/>
    <lineage>
        <taxon>Eukaryota</taxon>
        <taxon>Fungi</taxon>
        <taxon>Dikarya</taxon>
        <taxon>Ascomycota</taxon>
        <taxon>Pezizomycotina</taxon>
        <taxon>Sordariomycetes</taxon>
        <taxon>Sordariomycetidae</taxon>
        <taxon>Diaporthales</taxon>
        <taxon>Cytosporaceae</taxon>
        <taxon>Cytospora</taxon>
    </lineage>
</organism>
<dbReference type="STRING" id="694573.A0A194UU01"/>
<dbReference type="GO" id="GO:0140018">
    <property type="term" value="P:regulation of cytoplasmic translational fidelity"/>
    <property type="evidence" value="ECO:0007669"/>
    <property type="project" value="EnsemblFungi"/>
</dbReference>
<keyword evidence="11" id="KW-1185">Reference proteome</keyword>
<keyword evidence="8" id="KW-0539">Nucleus</keyword>
<dbReference type="InterPro" id="IPR008728">
    <property type="entry name" value="Elongator_complex_protein_4"/>
</dbReference>
<evidence type="ECO:0000256" key="5">
    <source>
        <dbReference type="ARBA" id="ARBA00020265"/>
    </source>
</evidence>
<evidence type="ECO:0000256" key="1">
    <source>
        <dbReference type="ARBA" id="ARBA00004123"/>
    </source>
</evidence>
<comment type="similarity">
    <text evidence="4">Belongs to the ELP4 family.</text>
</comment>
<evidence type="ECO:0000256" key="8">
    <source>
        <dbReference type="ARBA" id="ARBA00023242"/>
    </source>
</evidence>
<dbReference type="Proteomes" id="UP000078576">
    <property type="component" value="Unassembled WGS sequence"/>
</dbReference>
<dbReference type="EMBL" id="KN714678">
    <property type="protein sequence ID" value="KUI55177.1"/>
    <property type="molecule type" value="Genomic_DNA"/>
</dbReference>
<evidence type="ECO:0000313" key="10">
    <source>
        <dbReference type="EMBL" id="KUI55177.1"/>
    </source>
</evidence>
<dbReference type="AlphaFoldDB" id="A0A194UU01"/>
<keyword evidence="6" id="KW-0963">Cytoplasm</keyword>
<evidence type="ECO:0000256" key="2">
    <source>
        <dbReference type="ARBA" id="ARBA00004496"/>
    </source>
</evidence>